<dbReference type="PANTHER" id="PTHR17985:SF8">
    <property type="entry name" value="TRANSPORT AND GOLGI ORGANIZATION PROTEIN 2 HOMOLOG"/>
    <property type="match status" value="1"/>
</dbReference>
<reference evidence="1 2" key="1">
    <citation type="journal article" date="2005" name="Nucleic Acids Res.">
        <title>Genomic blueprint of Hahella chejuensis, a marine microbe producing an algicidal agent.</title>
        <authorList>
            <person name="Jeong H."/>
            <person name="Yim J.H."/>
            <person name="Lee C."/>
            <person name="Choi S.-H."/>
            <person name="Park Y.K."/>
            <person name="Yoon S.H."/>
            <person name="Hur C.-G."/>
            <person name="Kang H.-Y."/>
            <person name="Kim D."/>
            <person name="Lee H.H."/>
            <person name="Park K.H."/>
            <person name="Park S.-H."/>
            <person name="Park H.-S."/>
            <person name="Lee H.K."/>
            <person name="Oh T.K."/>
            <person name="Kim J.F."/>
        </authorList>
    </citation>
    <scope>NUCLEOTIDE SEQUENCE [LARGE SCALE GENOMIC DNA]</scope>
    <source>
        <strain evidence="1 2">KCTC 2396</strain>
    </source>
</reference>
<dbReference type="HOGENOM" id="CLU_047037_1_1_6"/>
<proteinExistence type="predicted"/>
<dbReference type="Pfam" id="PF05742">
    <property type="entry name" value="TANGO2"/>
    <property type="match status" value="1"/>
</dbReference>
<name>Q2SA14_HAHCH</name>
<dbReference type="RefSeq" id="WP_011399569.1">
    <property type="nucleotide sequence ID" value="NC_007645.1"/>
</dbReference>
<dbReference type="PANTHER" id="PTHR17985">
    <property type="entry name" value="SER/THR-RICH PROTEIN T10 IN DGCR REGION"/>
    <property type="match status" value="1"/>
</dbReference>
<dbReference type="OrthoDB" id="4380123at2"/>
<gene>
    <name evidence="1" type="ordered locus">HCH_05861</name>
</gene>
<dbReference type="KEGG" id="hch:HCH_05861"/>
<keyword evidence="2" id="KW-1185">Reference proteome</keyword>
<dbReference type="EMBL" id="CP000155">
    <property type="protein sequence ID" value="ABC32510.1"/>
    <property type="molecule type" value="Genomic_DNA"/>
</dbReference>
<dbReference type="eggNOG" id="COG3332">
    <property type="taxonomic scope" value="Bacteria"/>
</dbReference>
<dbReference type="AlphaFoldDB" id="Q2SA14"/>
<evidence type="ECO:0000313" key="1">
    <source>
        <dbReference type="EMBL" id="ABC32510.1"/>
    </source>
</evidence>
<dbReference type="Proteomes" id="UP000000238">
    <property type="component" value="Chromosome"/>
</dbReference>
<dbReference type="STRING" id="349521.HCH_05861"/>
<organism evidence="1 2">
    <name type="scientific">Hahella chejuensis (strain KCTC 2396)</name>
    <dbReference type="NCBI Taxonomy" id="349521"/>
    <lineage>
        <taxon>Bacteria</taxon>
        <taxon>Pseudomonadati</taxon>
        <taxon>Pseudomonadota</taxon>
        <taxon>Gammaproteobacteria</taxon>
        <taxon>Oceanospirillales</taxon>
        <taxon>Hahellaceae</taxon>
        <taxon>Hahella</taxon>
    </lineage>
</organism>
<dbReference type="InterPro" id="IPR008551">
    <property type="entry name" value="TANGO2"/>
</dbReference>
<accession>Q2SA14</accession>
<evidence type="ECO:0000313" key="2">
    <source>
        <dbReference type="Proteomes" id="UP000000238"/>
    </source>
</evidence>
<protein>
    <submittedName>
        <fullName evidence="1">Uncharacterized conserved protein</fullName>
    </submittedName>
</protein>
<sequence length="262" mass="28598">MCLLFVAYQANPRFPLIVAANRDEFYARPTQPLTQWPERPRIYAGRDLQEGGTWMGATTNGRFAAVTNHRSGPREAAQLSRGALVRSFLESELSVGDFAAALEPTSQSYGGFNLMMLAGSTLAYFSNRKEPQYQRLTPGVYGLSNGLLNTPWPKLTAGKRRFISAMTEPNQDELWALLADDAAAPDYLLPDTGVGVEAERLLSSAFITSKDYGTRSSTLLLHDASGVTQMWEKTFEKGVYQSEVSLSFPSPLAAPAVAGSDT</sequence>